<dbReference type="Pfam" id="PF03795">
    <property type="entry name" value="YCII"/>
    <property type="match status" value="1"/>
</dbReference>
<keyword evidence="4" id="KW-1185">Reference proteome</keyword>
<comment type="similarity">
    <text evidence="1">Belongs to the YciI family.</text>
</comment>
<dbReference type="Gene3D" id="3.30.70.1060">
    <property type="entry name" value="Dimeric alpha+beta barrel"/>
    <property type="match status" value="1"/>
</dbReference>
<organism evidence="3 4">
    <name type="scientific">Pyxidicoccus fallax</name>
    <dbReference type="NCBI Taxonomy" id="394095"/>
    <lineage>
        <taxon>Bacteria</taxon>
        <taxon>Pseudomonadati</taxon>
        <taxon>Myxococcota</taxon>
        <taxon>Myxococcia</taxon>
        <taxon>Myxococcales</taxon>
        <taxon>Cystobacterineae</taxon>
        <taxon>Myxococcaceae</taxon>
        <taxon>Pyxidicoccus</taxon>
    </lineage>
</organism>
<comment type="caution">
    <text evidence="3">The sequence shown here is derived from an EMBL/GenBank/DDBJ whole genome shotgun (WGS) entry which is preliminary data.</text>
</comment>
<reference evidence="3 4" key="1">
    <citation type="submission" date="2020-04" db="EMBL/GenBank/DDBJ databases">
        <title>Draft genome of Pyxidicoccus fallax type strain.</title>
        <authorList>
            <person name="Whitworth D.E."/>
        </authorList>
    </citation>
    <scope>NUCLEOTIDE SEQUENCE [LARGE SCALE GENOMIC DNA]</scope>
    <source>
        <strain evidence="3 4">DSM 14698</strain>
    </source>
</reference>
<dbReference type="Proteomes" id="UP000518300">
    <property type="component" value="Unassembled WGS sequence"/>
</dbReference>
<dbReference type="SUPFAM" id="SSF54909">
    <property type="entry name" value="Dimeric alpha+beta barrel"/>
    <property type="match status" value="1"/>
</dbReference>
<dbReference type="RefSeq" id="WP_169344391.1">
    <property type="nucleotide sequence ID" value="NZ_JABBJJ010000031.1"/>
</dbReference>
<dbReference type="PANTHER" id="PTHR35174">
    <property type="entry name" value="BLL7171 PROTEIN-RELATED"/>
    <property type="match status" value="1"/>
</dbReference>
<dbReference type="InterPro" id="IPR011008">
    <property type="entry name" value="Dimeric_a/b-barrel"/>
</dbReference>
<protein>
    <submittedName>
        <fullName evidence="3">YciI family protein</fullName>
    </submittedName>
</protein>
<dbReference type="PANTHER" id="PTHR35174:SF4">
    <property type="entry name" value="BLL7163 PROTEIN"/>
    <property type="match status" value="1"/>
</dbReference>
<dbReference type="EMBL" id="JABBJJ010000031">
    <property type="protein sequence ID" value="NMO15097.1"/>
    <property type="molecule type" value="Genomic_DNA"/>
</dbReference>
<evidence type="ECO:0000256" key="1">
    <source>
        <dbReference type="ARBA" id="ARBA00007689"/>
    </source>
</evidence>
<name>A0A848L961_9BACT</name>
<evidence type="ECO:0000259" key="2">
    <source>
        <dbReference type="Pfam" id="PF03795"/>
    </source>
</evidence>
<sequence>MRVMVIIKATKNSEAGVMPDEKLMTDMGRFNEELVKAGIMLAGDGLHPSRRGKRVRFSGGKKTVIDGPFAETKELIAGYWIWQVKSMDEAVEWVRRCPDPMPGEESEIELRPVFEAEDFGAEFTPELRAQEDRLRAELERQQHKKS</sequence>
<evidence type="ECO:0000313" key="4">
    <source>
        <dbReference type="Proteomes" id="UP000518300"/>
    </source>
</evidence>
<feature type="domain" description="YCII-related" evidence="2">
    <location>
        <begin position="1"/>
        <end position="107"/>
    </location>
</feature>
<accession>A0A848L961</accession>
<dbReference type="AlphaFoldDB" id="A0A848L961"/>
<proteinExistence type="inferred from homology"/>
<evidence type="ECO:0000313" key="3">
    <source>
        <dbReference type="EMBL" id="NMO15097.1"/>
    </source>
</evidence>
<dbReference type="InterPro" id="IPR005545">
    <property type="entry name" value="YCII"/>
</dbReference>
<gene>
    <name evidence="3" type="ORF">HG543_09540</name>
</gene>